<evidence type="ECO:0000313" key="1">
    <source>
        <dbReference type="EMBL" id="CAD8095781.1"/>
    </source>
</evidence>
<comment type="caution">
    <text evidence="1">The sequence shown here is derived from an EMBL/GenBank/DDBJ whole genome shotgun (WGS) entry which is preliminary data.</text>
</comment>
<protein>
    <submittedName>
        <fullName evidence="1">Uncharacterized protein</fullName>
    </submittedName>
</protein>
<sequence length="119" mass="13967">MNIFQKAKKLVIPSTLHLKNSPIVVMDTFIQKGNEQQFIVFTDQVIRGDSKGVYKDDDEAVTFLDQIQVIRINNLNPFLMKGFNINIPNQSILLNLQRFIQNENRWLNLQNKNRSQFIF</sequence>
<dbReference type="EMBL" id="CAJJDN010000065">
    <property type="protein sequence ID" value="CAD8095781.1"/>
    <property type="molecule type" value="Genomic_DNA"/>
</dbReference>
<reference evidence="1" key="1">
    <citation type="submission" date="2021-01" db="EMBL/GenBank/DDBJ databases">
        <authorList>
            <consortium name="Genoscope - CEA"/>
            <person name="William W."/>
        </authorList>
    </citation>
    <scope>NUCLEOTIDE SEQUENCE</scope>
</reference>
<gene>
    <name evidence="1" type="ORF">PSON_ATCC_30995.1.T0650086</name>
</gene>
<name>A0A8S1NYY1_9CILI</name>
<proteinExistence type="predicted"/>
<dbReference type="AlphaFoldDB" id="A0A8S1NYY1"/>
<accession>A0A8S1NYY1</accession>
<dbReference type="Proteomes" id="UP000692954">
    <property type="component" value="Unassembled WGS sequence"/>
</dbReference>
<keyword evidence="2" id="KW-1185">Reference proteome</keyword>
<evidence type="ECO:0000313" key="2">
    <source>
        <dbReference type="Proteomes" id="UP000692954"/>
    </source>
</evidence>
<organism evidence="1 2">
    <name type="scientific">Paramecium sonneborni</name>
    <dbReference type="NCBI Taxonomy" id="65129"/>
    <lineage>
        <taxon>Eukaryota</taxon>
        <taxon>Sar</taxon>
        <taxon>Alveolata</taxon>
        <taxon>Ciliophora</taxon>
        <taxon>Intramacronucleata</taxon>
        <taxon>Oligohymenophorea</taxon>
        <taxon>Peniculida</taxon>
        <taxon>Parameciidae</taxon>
        <taxon>Paramecium</taxon>
    </lineage>
</organism>